<dbReference type="Pfam" id="PF01370">
    <property type="entry name" value="Epimerase"/>
    <property type="match status" value="1"/>
</dbReference>
<dbReference type="OrthoDB" id="9801773at2"/>
<protein>
    <submittedName>
        <fullName evidence="4">TIGR01777 family protein</fullName>
    </submittedName>
</protein>
<dbReference type="InterPro" id="IPR001509">
    <property type="entry name" value="Epimerase_deHydtase"/>
</dbReference>
<dbReference type="SUPFAM" id="SSF51735">
    <property type="entry name" value="NAD(P)-binding Rossmann-fold domains"/>
    <property type="match status" value="1"/>
</dbReference>
<dbReference type="RefSeq" id="WP_148988515.1">
    <property type="nucleotide sequence ID" value="NZ_VTEV01000005.1"/>
</dbReference>
<dbReference type="EMBL" id="VTEV01000005">
    <property type="protein sequence ID" value="TYS67399.1"/>
    <property type="molecule type" value="Genomic_DNA"/>
</dbReference>
<dbReference type="Proteomes" id="UP000322524">
    <property type="component" value="Unassembled WGS sequence"/>
</dbReference>
<evidence type="ECO:0000259" key="3">
    <source>
        <dbReference type="Pfam" id="PF08338"/>
    </source>
</evidence>
<proteinExistence type="inferred from homology"/>
<dbReference type="Pfam" id="PF08338">
    <property type="entry name" value="DUF1731"/>
    <property type="match status" value="1"/>
</dbReference>
<dbReference type="CDD" id="cd05242">
    <property type="entry name" value="SDR_a8"/>
    <property type="match status" value="1"/>
</dbReference>
<organism evidence="4 5">
    <name type="scientific">Sutcliffiella horikoshii</name>
    <dbReference type="NCBI Taxonomy" id="79883"/>
    <lineage>
        <taxon>Bacteria</taxon>
        <taxon>Bacillati</taxon>
        <taxon>Bacillota</taxon>
        <taxon>Bacilli</taxon>
        <taxon>Bacillales</taxon>
        <taxon>Bacillaceae</taxon>
        <taxon>Sutcliffiella</taxon>
    </lineage>
</organism>
<evidence type="ECO:0000313" key="5">
    <source>
        <dbReference type="Proteomes" id="UP000322524"/>
    </source>
</evidence>
<name>A0A5D4SWQ1_9BACI</name>
<evidence type="ECO:0000259" key="2">
    <source>
        <dbReference type="Pfam" id="PF01370"/>
    </source>
</evidence>
<feature type="domain" description="DUF1731" evidence="3">
    <location>
        <begin position="253"/>
        <end position="299"/>
    </location>
</feature>
<reference evidence="4 5" key="1">
    <citation type="submission" date="2019-08" db="EMBL/GenBank/DDBJ databases">
        <title>Bacillus genomes from the desert of Cuatro Cienegas, Coahuila.</title>
        <authorList>
            <person name="Olmedo-Alvarez G."/>
        </authorList>
    </citation>
    <scope>NUCLEOTIDE SEQUENCE [LARGE SCALE GENOMIC DNA]</scope>
    <source>
        <strain evidence="4 5">CH28_1T</strain>
    </source>
</reference>
<dbReference type="PANTHER" id="PTHR11092">
    <property type="entry name" value="SUGAR NUCLEOTIDE EPIMERASE RELATED"/>
    <property type="match status" value="1"/>
</dbReference>
<comment type="similarity">
    <text evidence="1">Belongs to the NAD(P)-dependent epimerase/dehydratase family. SDR39U1 subfamily.</text>
</comment>
<gene>
    <name evidence="4" type="ORF">FZC76_12445</name>
</gene>
<feature type="domain" description="NAD-dependent epimerase/dehydratase" evidence="2">
    <location>
        <begin position="3"/>
        <end position="222"/>
    </location>
</feature>
<accession>A0A5D4SWQ1</accession>
<dbReference type="Gene3D" id="3.40.50.720">
    <property type="entry name" value="NAD(P)-binding Rossmann-like Domain"/>
    <property type="match status" value="1"/>
</dbReference>
<comment type="caution">
    <text evidence="4">The sequence shown here is derived from an EMBL/GenBank/DDBJ whole genome shotgun (WGS) entry which is preliminary data.</text>
</comment>
<evidence type="ECO:0000313" key="4">
    <source>
        <dbReference type="EMBL" id="TYS67399.1"/>
    </source>
</evidence>
<dbReference type="InterPro" id="IPR036291">
    <property type="entry name" value="NAD(P)-bd_dom_sf"/>
</dbReference>
<evidence type="ECO:0000256" key="1">
    <source>
        <dbReference type="ARBA" id="ARBA00009353"/>
    </source>
</evidence>
<dbReference type="STRING" id="79883.GCA_001636495_03962"/>
<sequence length="303" mass="33254">MKIAIAGGTGLVGQALTDHLIDKGHSIFILTRNTSNKKEKANVTYVEWLKESSTPETSLVGMDAFVNLAGESINSGRWTEEQKKKIVKSRISSTKEINRIIGSLENKPEVLVNASAIGFYGTSETHTFTEGDTTPGSDFLASTVYAWEKEAEQVKTEGIRTVLTRFGIILDKEEGALPRMMLPYKMFVGGKIGSGDQWMSWVHIKDVVGAIAFSLENKVVEGPVNVVAPHPKQMKDFGKTLGKVMGRPHWFPTPGFALKVALGEMSVLVLEGQKVLPIVLEDKGYNFLFSHLDDALSDILQSK</sequence>
<dbReference type="InterPro" id="IPR013549">
    <property type="entry name" value="DUF1731"/>
</dbReference>
<dbReference type="AlphaFoldDB" id="A0A5D4SWQ1"/>
<dbReference type="NCBIfam" id="TIGR01777">
    <property type="entry name" value="yfcH"/>
    <property type="match status" value="1"/>
</dbReference>
<dbReference type="PANTHER" id="PTHR11092:SF0">
    <property type="entry name" value="EPIMERASE FAMILY PROTEIN SDR39U1"/>
    <property type="match status" value="1"/>
</dbReference>
<dbReference type="InterPro" id="IPR010099">
    <property type="entry name" value="SDR39U1"/>
</dbReference>